<name>W9RKB5_9ROSA</name>
<keyword evidence="12" id="KW-0808">Transferase</keyword>
<evidence type="ECO:0000313" key="12">
    <source>
        <dbReference type="EMBL" id="EXB95290.1"/>
    </source>
</evidence>
<evidence type="ECO:0000256" key="7">
    <source>
        <dbReference type="ARBA" id="ARBA00022989"/>
    </source>
</evidence>
<keyword evidence="4 11" id="KW-0812">Transmembrane</keyword>
<organism evidence="12 13">
    <name type="scientific">Morus notabilis</name>
    <dbReference type="NCBI Taxonomy" id="981085"/>
    <lineage>
        <taxon>Eukaryota</taxon>
        <taxon>Viridiplantae</taxon>
        <taxon>Streptophyta</taxon>
        <taxon>Embryophyta</taxon>
        <taxon>Tracheophyta</taxon>
        <taxon>Spermatophyta</taxon>
        <taxon>Magnoliopsida</taxon>
        <taxon>eudicotyledons</taxon>
        <taxon>Gunneridae</taxon>
        <taxon>Pentapetalae</taxon>
        <taxon>rosids</taxon>
        <taxon>fabids</taxon>
        <taxon>Rosales</taxon>
        <taxon>Moraceae</taxon>
        <taxon>Moreae</taxon>
        <taxon>Morus</taxon>
    </lineage>
</organism>
<evidence type="ECO:0000256" key="11">
    <source>
        <dbReference type="SAM" id="Phobius"/>
    </source>
</evidence>
<dbReference type="InterPro" id="IPR032675">
    <property type="entry name" value="LRR_dom_sf"/>
</dbReference>
<evidence type="ECO:0000256" key="4">
    <source>
        <dbReference type="ARBA" id="ARBA00022692"/>
    </source>
</evidence>
<keyword evidence="3" id="KW-0433">Leucine-rich repeat</keyword>
<dbReference type="FunFam" id="3.80.10.10:FF:000111">
    <property type="entry name" value="LRR receptor-like serine/threonine-protein kinase ERECTA"/>
    <property type="match status" value="1"/>
</dbReference>
<dbReference type="Pfam" id="PF13855">
    <property type="entry name" value="LRR_8"/>
    <property type="match status" value="1"/>
</dbReference>
<comment type="similarity">
    <text evidence="2">Belongs to the RLP family.</text>
</comment>
<dbReference type="PANTHER" id="PTHR48063:SF16">
    <property type="entry name" value="LRR RECEPTOR-LIKE SERINE_THREONINE-PROTEIN KINASE GSO1"/>
    <property type="match status" value="1"/>
</dbReference>
<dbReference type="STRING" id="981085.W9RKB5"/>
<evidence type="ECO:0000256" key="8">
    <source>
        <dbReference type="ARBA" id="ARBA00023136"/>
    </source>
</evidence>
<dbReference type="GO" id="GO:0016301">
    <property type="term" value="F:kinase activity"/>
    <property type="evidence" value="ECO:0007669"/>
    <property type="project" value="UniProtKB-KW"/>
</dbReference>
<keyword evidence="10" id="KW-0325">Glycoprotein</keyword>
<gene>
    <name evidence="12" type="ORF">L484_007934</name>
</gene>
<evidence type="ECO:0000313" key="13">
    <source>
        <dbReference type="Proteomes" id="UP000030645"/>
    </source>
</evidence>
<reference evidence="13" key="1">
    <citation type="submission" date="2013-01" db="EMBL/GenBank/DDBJ databases">
        <title>Draft Genome Sequence of a Mulberry Tree, Morus notabilis C.K. Schneid.</title>
        <authorList>
            <person name="He N."/>
            <person name="Zhao S."/>
        </authorList>
    </citation>
    <scope>NUCLEOTIDE SEQUENCE</scope>
</reference>
<evidence type="ECO:0000256" key="2">
    <source>
        <dbReference type="ARBA" id="ARBA00009592"/>
    </source>
</evidence>
<keyword evidence="5" id="KW-0732">Signal</keyword>
<evidence type="ECO:0000256" key="3">
    <source>
        <dbReference type="ARBA" id="ARBA00022614"/>
    </source>
</evidence>
<protein>
    <submittedName>
        <fullName evidence="12">Serine/threonine-protein kinase BRI1-like 2</fullName>
    </submittedName>
</protein>
<keyword evidence="7 11" id="KW-1133">Transmembrane helix</keyword>
<accession>W9RKB5</accession>
<dbReference type="AlphaFoldDB" id="W9RKB5"/>
<evidence type="ECO:0000256" key="10">
    <source>
        <dbReference type="ARBA" id="ARBA00023180"/>
    </source>
</evidence>
<dbReference type="InterPro" id="IPR046956">
    <property type="entry name" value="RLP23-like"/>
</dbReference>
<dbReference type="InterPro" id="IPR001611">
    <property type="entry name" value="Leu-rich_rpt"/>
</dbReference>
<feature type="transmembrane region" description="Helical" evidence="11">
    <location>
        <begin position="155"/>
        <end position="177"/>
    </location>
</feature>
<dbReference type="SUPFAM" id="SSF52058">
    <property type="entry name" value="L domain-like"/>
    <property type="match status" value="1"/>
</dbReference>
<keyword evidence="12" id="KW-0418">Kinase</keyword>
<comment type="subcellular location">
    <subcellularLocation>
        <location evidence="1">Membrane</location>
        <topology evidence="1">Single-pass type I membrane protein</topology>
    </subcellularLocation>
</comment>
<sequence>MEGQILTYTKTLSLVTSLDLSGNNLNGDIPEEITNLLGLVVLNLSQNHFSGHIPISISNMGQLLSLDLSSNRLWGPIPVSLSSLSFLGYLNLCNNGFSGMIPYTGHIMAFDESSFAGNPGLCGAPLAVNCPGDDELNKGPVVNENHDDGNFIDKWFYLSVGLGLAAGPLVPYVMFAMRRPWRDAYFRFMDSFVERISWFGTYRS</sequence>
<proteinExistence type="inferred from homology"/>
<keyword evidence="6" id="KW-0677">Repeat</keyword>
<dbReference type="PANTHER" id="PTHR48063">
    <property type="entry name" value="LRR RECEPTOR-LIKE KINASE"/>
    <property type="match status" value="1"/>
</dbReference>
<dbReference type="eggNOG" id="KOG0619">
    <property type="taxonomic scope" value="Eukaryota"/>
</dbReference>
<dbReference type="GO" id="GO:0016020">
    <property type="term" value="C:membrane"/>
    <property type="evidence" value="ECO:0007669"/>
    <property type="project" value="UniProtKB-SubCell"/>
</dbReference>
<evidence type="ECO:0000256" key="5">
    <source>
        <dbReference type="ARBA" id="ARBA00022729"/>
    </source>
</evidence>
<evidence type="ECO:0000256" key="6">
    <source>
        <dbReference type="ARBA" id="ARBA00022737"/>
    </source>
</evidence>
<keyword evidence="13" id="KW-1185">Reference proteome</keyword>
<evidence type="ECO:0000256" key="1">
    <source>
        <dbReference type="ARBA" id="ARBA00004479"/>
    </source>
</evidence>
<keyword evidence="9" id="KW-0675">Receptor</keyword>
<keyword evidence="8 11" id="KW-0472">Membrane</keyword>
<evidence type="ECO:0000256" key="9">
    <source>
        <dbReference type="ARBA" id="ARBA00023170"/>
    </source>
</evidence>
<dbReference type="Gene3D" id="3.80.10.10">
    <property type="entry name" value="Ribonuclease Inhibitor"/>
    <property type="match status" value="1"/>
</dbReference>
<dbReference type="Proteomes" id="UP000030645">
    <property type="component" value="Unassembled WGS sequence"/>
</dbReference>
<dbReference type="EMBL" id="KE345197">
    <property type="protein sequence ID" value="EXB95290.1"/>
    <property type="molecule type" value="Genomic_DNA"/>
</dbReference>